<dbReference type="EMBL" id="JANPWB010000013">
    <property type="protein sequence ID" value="KAJ1109606.1"/>
    <property type="molecule type" value="Genomic_DNA"/>
</dbReference>
<evidence type="ECO:0000313" key="1">
    <source>
        <dbReference type="EMBL" id="KAJ1109606.1"/>
    </source>
</evidence>
<organism evidence="1 2">
    <name type="scientific">Pleurodeles waltl</name>
    <name type="common">Iberian ribbed newt</name>
    <dbReference type="NCBI Taxonomy" id="8319"/>
    <lineage>
        <taxon>Eukaryota</taxon>
        <taxon>Metazoa</taxon>
        <taxon>Chordata</taxon>
        <taxon>Craniata</taxon>
        <taxon>Vertebrata</taxon>
        <taxon>Euteleostomi</taxon>
        <taxon>Amphibia</taxon>
        <taxon>Batrachia</taxon>
        <taxon>Caudata</taxon>
        <taxon>Salamandroidea</taxon>
        <taxon>Salamandridae</taxon>
        <taxon>Pleurodelinae</taxon>
        <taxon>Pleurodeles</taxon>
    </lineage>
</organism>
<comment type="caution">
    <text evidence="1">The sequence shown here is derived from an EMBL/GenBank/DDBJ whole genome shotgun (WGS) entry which is preliminary data.</text>
</comment>
<sequence>MLRKKRVTRGQGGELYHEHVFYTVEKLLGVLSSRAHRKGRSTISSIRKSGTARSRGFQASGVQAAGCGWRGDLLRQ</sequence>
<protein>
    <submittedName>
        <fullName evidence="1">Uncharacterized protein</fullName>
    </submittedName>
</protein>
<name>A0AAV7N0U6_PLEWA</name>
<keyword evidence="2" id="KW-1185">Reference proteome</keyword>
<dbReference type="AlphaFoldDB" id="A0AAV7N0U6"/>
<gene>
    <name evidence="1" type="ORF">NDU88_006966</name>
</gene>
<accession>A0AAV7N0U6</accession>
<dbReference type="Proteomes" id="UP001066276">
    <property type="component" value="Chromosome 9"/>
</dbReference>
<reference evidence="1" key="1">
    <citation type="journal article" date="2022" name="bioRxiv">
        <title>Sequencing and chromosome-scale assembly of the giantPleurodeles waltlgenome.</title>
        <authorList>
            <person name="Brown T."/>
            <person name="Elewa A."/>
            <person name="Iarovenko S."/>
            <person name="Subramanian E."/>
            <person name="Araus A.J."/>
            <person name="Petzold A."/>
            <person name="Susuki M."/>
            <person name="Suzuki K.-i.T."/>
            <person name="Hayashi T."/>
            <person name="Toyoda A."/>
            <person name="Oliveira C."/>
            <person name="Osipova E."/>
            <person name="Leigh N.D."/>
            <person name="Simon A."/>
            <person name="Yun M.H."/>
        </authorList>
    </citation>
    <scope>NUCLEOTIDE SEQUENCE</scope>
    <source>
        <strain evidence="1">20211129_DDA</strain>
        <tissue evidence="1">Liver</tissue>
    </source>
</reference>
<evidence type="ECO:0000313" key="2">
    <source>
        <dbReference type="Proteomes" id="UP001066276"/>
    </source>
</evidence>
<proteinExistence type="predicted"/>